<dbReference type="AlphaFoldDB" id="A0ABD1LBY6"/>
<evidence type="ECO:0000256" key="1">
    <source>
        <dbReference type="SAM" id="MobiDB-lite"/>
    </source>
</evidence>
<dbReference type="Proteomes" id="UP001603857">
    <property type="component" value="Unassembled WGS sequence"/>
</dbReference>
<organism evidence="2 3">
    <name type="scientific">Flemingia macrophylla</name>
    <dbReference type="NCBI Taxonomy" id="520843"/>
    <lineage>
        <taxon>Eukaryota</taxon>
        <taxon>Viridiplantae</taxon>
        <taxon>Streptophyta</taxon>
        <taxon>Embryophyta</taxon>
        <taxon>Tracheophyta</taxon>
        <taxon>Spermatophyta</taxon>
        <taxon>Magnoliopsida</taxon>
        <taxon>eudicotyledons</taxon>
        <taxon>Gunneridae</taxon>
        <taxon>Pentapetalae</taxon>
        <taxon>rosids</taxon>
        <taxon>fabids</taxon>
        <taxon>Fabales</taxon>
        <taxon>Fabaceae</taxon>
        <taxon>Papilionoideae</taxon>
        <taxon>50 kb inversion clade</taxon>
        <taxon>NPAAA clade</taxon>
        <taxon>indigoferoid/millettioid clade</taxon>
        <taxon>Phaseoleae</taxon>
        <taxon>Flemingia</taxon>
    </lineage>
</organism>
<protein>
    <submittedName>
        <fullName evidence="2">Uncharacterized protein</fullName>
    </submittedName>
</protein>
<comment type="caution">
    <text evidence="2">The sequence shown here is derived from an EMBL/GenBank/DDBJ whole genome shotgun (WGS) entry which is preliminary data.</text>
</comment>
<gene>
    <name evidence="2" type="ORF">Fmac_029792</name>
</gene>
<feature type="region of interest" description="Disordered" evidence="1">
    <location>
        <begin position="78"/>
        <end position="100"/>
    </location>
</feature>
<accession>A0ABD1LBY6</accession>
<name>A0ABD1LBY6_9FABA</name>
<evidence type="ECO:0000313" key="2">
    <source>
        <dbReference type="EMBL" id="KAL2320823.1"/>
    </source>
</evidence>
<proteinExistence type="predicted"/>
<dbReference type="EMBL" id="JBGMDY010000010">
    <property type="protein sequence ID" value="KAL2320823.1"/>
    <property type="molecule type" value="Genomic_DNA"/>
</dbReference>
<keyword evidence="3" id="KW-1185">Reference proteome</keyword>
<sequence length="165" mass="17568">MNFSLELKPGSRPIASAERDDIVCVISLALNMEEERDELSDDGEVAVSGGGAGGEVDGGVATGDGLGDVVVGRREAAVGPPREAAGGIAEGTEDVPRDREVGDGAGGEKLGGFGFEHSKSKRKIFGIVRNLTLKENWYYFRTLIWELFGSLDIIDLLTDMESIHD</sequence>
<reference evidence="2 3" key="1">
    <citation type="submission" date="2024-08" db="EMBL/GenBank/DDBJ databases">
        <title>Insights into the chromosomal genome structure of Flemingia macrophylla.</title>
        <authorList>
            <person name="Ding Y."/>
            <person name="Zhao Y."/>
            <person name="Bi W."/>
            <person name="Wu M."/>
            <person name="Zhao G."/>
            <person name="Gong Y."/>
            <person name="Li W."/>
            <person name="Zhang P."/>
        </authorList>
    </citation>
    <scope>NUCLEOTIDE SEQUENCE [LARGE SCALE GENOMIC DNA]</scope>
    <source>
        <strain evidence="2">DYQJB</strain>
        <tissue evidence="2">Leaf</tissue>
    </source>
</reference>
<evidence type="ECO:0000313" key="3">
    <source>
        <dbReference type="Proteomes" id="UP001603857"/>
    </source>
</evidence>